<keyword evidence="6" id="KW-0966">Cell projection</keyword>
<gene>
    <name evidence="6" type="ORF">RF679_08385</name>
</gene>
<feature type="domain" description="Flagellar basal body rod protein N-terminal" evidence="4">
    <location>
        <begin position="6"/>
        <end position="36"/>
    </location>
</feature>
<dbReference type="InterPro" id="IPR010930">
    <property type="entry name" value="Flg_bb/hook_C_dom"/>
</dbReference>
<keyword evidence="7" id="KW-1185">Reference proteome</keyword>
<name>A0ABY9RN83_9BURK</name>
<comment type="similarity">
    <text evidence="2">Belongs to the flagella basal body rod proteins family.</text>
</comment>
<proteinExistence type="inferred from homology"/>
<dbReference type="PANTHER" id="PTHR30435">
    <property type="entry name" value="FLAGELLAR PROTEIN"/>
    <property type="match status" value="1"/>
</dbReference>
<dbReference type="RefSeq" id="WP_309483753.1">
    <property type="nucleotide sequence ID" value="NZ_CP133720.1"/>
</dbReference>
<dbReference type="EMBL" id="CP133720">
    <property type="protein sequence ID" value="WMW82279.1"/>
    <property type="molecule type" value="Genomic_DNA"/>
</dbReference>
<comment type="subcellular location">
    <subcellularLocation>
        <location evidence="1">Bacterial flagellum basal body</location>
    </subcellularLocation>
</comment>
<sequence length="111" mass="11737">MAISAINTGLSAMRAYDTALSSSAHNIANANTNGFQPQSVQFQEAPNGGVTVNISQKSKSMAAQDPGNAIPSNTDLTTEITDSLQFKIGFQMAAKLVQTGDEMLDSLLKMR</sequence>
<organism evidence="6 7">
    <name type="scientific">Undibacterium cyanobacteriorum</name>
    <dbReference type="NCBI Taxonomy" id="3073561"/>
    <lineage>
        <taxon>Bacteria</taxon>
        <taxon>Pseudomonadati</taxon>
        <taxon>Pseudomonadota</taxon>
        <taxon>Betaproteobacteria</taxon>
        <taxon>Burkholderiales</taxon>
        <taxon>Oxalobacteraceae</taxon>
        <taxon>Undibacterium</taxon>
    </lineage>
</organism>
<reference evidence="6" key="1">
    <citation type="submission" date="2023-09" db="EMBL/GenBank/DDBJ databases">
        <title>Undibacterium sp. 20NA77.5 isolated from freshwater.</title>
        <authorList>
            <person name="Le V."/>
            <person name="Ko S.-R."/>
            <person name="Ahn C.-Y."/>
            <person name="Oh H.-M."/>
        </authorList>
    </citation>
    <scope>NUCLEOTIDE SEQUENCE</scope>
    <source>
        <strain evidence="6">20NA77.5</strain>
    </source>
</reference>
<dbReference type="PANTHER" id="PTHR30435:SF19">
    <property type="entry name" value="FLAGELLAR BASAL-BODY ROD PROTEIN FLGG"/>
    <property type="match status" value="1"/>
</dbReference>
<dbReference type="Proteomes" id="UP001181355">
    <property type="component" value="Chromosome"/>
</dbReference>
<dbReference type="InterPro" id="IPR001444">
    <property type="entry name" value="Flag_bb_rod_N"/>
</dbReference>
<keyword evidence="6" id="KW-0969">Cilium</keyword>
<evidence type="ECO:0000313" key="7">
    <source>
        <dbReference type="Proteomes" id="UP001181355"/>
    </source>
</evidence>
<evidence type="ECO:0000256" key="2">
    <source>
        <dbReference type="ARBA" id="ARBA00009677"/>
    </source>
</evidence>
<accession>A0ABY9RN83</accession>
<evidence type="ECO:0000256" key="3">
    <source>
        <dbReference type="ARBA" id="ARBA00023143"/>
    </source>
</evidence>
<protein>
    <submittedName>
        <fullName evidence="6">Flagellar basal body rod C-terminal domain-containing protein</fullName>
    </submittedName>
</protein>
<keyword evidence="3" id="KW-0975">Bacterial flagellum</keyword>
<dbReference type="Pfam" id="PF00460">
    <property type="entry name" value="Flg_bb_rod"/>
    <property type="match status" value="1"/>
</dbReference>
<evidence type="ECO:0000259" key="5">
    <source>
        <dbReference type="Pfam" id="PF06429"/>
    </source>
</evidence>
<evidence type="ECO:0000313" key="6">
    <source>
        <dbReference type="EMBL" id="WMW82279.1"/>
    </source>
</evidence>
<keyword evidence="6" id="KW-0282">Flagellum</keyword>
<evidence type="ECO:0000256" key="1">
    <source>
        <dbReference type="ARBA" id="ARBA00004117"/>
    </source>
</evidence>
<feature type="domain" description="Flagellar basal-body/hook protein C-terminal" evidence="5">
    <location>
        <begin position="72"/>
        <end position="110"/>
    </location>
</feature>
<evidence type="ECO:0000259" key="4">
    <source>
        <dbReference type="Pfam" id="PF00460"/>
    </source>
</evidence>
<dbReference type="Pfam" id="PF06429">
    <property type="entry name" value="Flg_bbr_C"/>
    <property type="match status" value="1"/>
</dbReference>